<dbReference type="EMBL" id="BPFH01000004">
    <property type="protein sequence ID" value="GIT95645.1"/>
    <property type="molecule type" value="Genomic_DNA"/>
</dbReference>
<keyword evidence="2" id="KW-1185">Reference proteome</keyword>
<evidence type="ECO:0000313" key="2">
    <source>
        <dbReference type="Proteomes" id="UP000786693"/>
    </source>
</evidence>
<dbReference type="RefSeq" id="WP_220749152.1">
    <property type="nucleotide sequence ID" value="NZ_BPFH01000004.1"/>
</dbReference>
<dbReference type="Proteomes" id="UP000786693">
    <property type="component" value="Unassembled WGS sequence"/>
</dbReference>
<accession>A0ABQ4NML1</accession>
<proteinExistence type="predicted"/>
<evidence type="ECO:0000313" key="1">
    <source>
        <dbReference type="EMBL" id="GIT95645.1"/>
    </source>
</evidence>
<comment type="caution">
    <text evidence="1">The sequence shown here is derived from an EMBL/GenBank/DDBJ whole genome shotgun (WGS) entry which is preliminary data.</text>
</comment>
<gene>
    <name evidence="1" type="ORF">JANAI62_22680</name>
</gene>
<protein>
    <submittedName>
        <fullName evidence="1">Uncharacterized protein</fullName>
    </submittedName>
</protein>
<name>A0ABQ4NML1_9RHOB</name>
<sequence>MIEETSVVAGDTDLGDVEGRARSALRSMETLRDVLDRKALELAETPIDGIKPDDVLKLSRDLAKAVSQAVDLEGKVADAGRIERGGDGLDLASARAEVRRRLDLLLERG</sequence>
<reference evidence="1 2" key="1">
    <citation type="submission" date="2021-05" db="EMBL/GenBank/DDBJ databases">
        <title>Bacteria Genome sequencing.</title>
        <authorList>
            <person name="Takabe Y."/>
            <person name="Nakajima Y."/>
            <person name="Suzuki S."/>
            <person name="Shiozaki T."/>
        </authorList>
    </citation>
    <scope>NUCLEOTIDE SEQUENCE [LARGE SCALE GENOMIC DNA]</scope>
    <source>
        <strain evidence="1 2">AI_62</strain>
    </source>
</reference>
<organism evidence="1 2">
    <name type="scientific">Jannaschia pagri</name>
    <dbReference type="NCBI Taxonomy" id="2829797"/>
    <lineage>
        <taxon>Bacteria</taxon>
        <taxon>Pseudomonadati</taxon>
        <taxon>Pseudomonadota</taxon>
        <taxon>Alphaproteobacteria</taxon>
        <taxon>Rhodobacterales</taxon>
        <taxon>Roseobacteraceae</taxon>
        <taxon>Jannaschia</taxon>
    </lineage>
</organism>